<proteinExistence type="predicted"/>
<keyword evidence="3" id="KW-1185">Reference proteome</keyword>
<reference evidence="2 3" key="1">
    <citation type="submission" date="2024-09" db="EMBL/GenBank/DDBJ databases">
        <authorList>
            <person name="Sun Q."/>
            <person name="Mori K."/>
        </authorList>
    </citation>
    <scope>NUCLEOTIDE SEQUENCE [LARGE SCALE GENOMIC DNA]</scope>
    <source>
        <strain evidence="2 3">JCM 1334</strain>
    </source>
</reference>
<dbReference type="Pfam" id="PF18734">
    <property type="entry name" value="HEPN_AbiU2"/>
    <property type="match status" value="1"/>
</dbReference>
<dbReference type="InterPro" id="IPR040704">
    <property type="entry name" value="HEPN_AbiU2"/>
</dbReference>
<protein>
    <recommendedName>
        <fullName evidence="1">HEPN AbiU2-like domain-containing protein</fullName>
    </recommendedName>
</protein>
<evidence type="ECO:0000259" key="1">
    <source>
        <dbReference type="Pfam" id="PF18734"/>
    </source>
</evidence>
<name>A0ABV5Y3U3_ARTRM</name>
<organism evidence="2 3">
    <name type="scientific">Arthrobacter ramosus</name>
    <dbReference type="NCBI Taxonomy" id="1672"/>
    <lineage>
        <taxon>Bacteria</taxon>
        <taxon>Bacillati</taxon>
        <taxon>Actinomycetota</taxon>
        <taxon>Actinomycetes</taxon>
        <taxon>Micrococcales</taxon>
        <taxon>Micrococcaceae</taxon>
        <taxon>Arthrobacter</taxon>
    </lineage>
</organism>
<evidence type="ECO:0000313" key="2">
    <source>
        <dbReference type="EMBL" id="MFB9821095.1"/>
    </source>
</evidence>
<comment type="caution">
    <text evidence="2">The sequence shown here is derived from an EMBL/GenBank/DDBJ whole genome shotgun (WGS) entry which is preliminary data.</text>
</comment>
<gene>
    <name evidence="2" type="ORF">ACFFP1_16505</name>
</gene>
<sequence>MGNQQAESWKPRIELSALAKEYGRADLASRTRIEKAPPRKWSELISRIDDEVTNLLRHRATWHTFLEAAKRSPVAHAQPYFAQWVGELYASTAALGIRKMVDADSRTESFTQLLTRLAEQPHRVTREWYIGGTQVAIALHLDQTFTRIADPHYQGHLEGAIPSADLAALREASKKVEKYVNEHVAHAQLRPTADLPSYGDVDAALDLHFDLLKKYLFLLLTSSDRIEGPPIFQFPWTRVFYEPWLTAEPKRDLGGPDI</sequence>
<accession>A0ABV5Y3U3</accession>
<dbReference type="EMBL" id="JBHMBC010000026">
    <property type="protein sequence ID" value="MFB9821095.1"/>
    <property type="molecule type" value="Genomic_DNA"/>
</dbReference>
<dbReference type="RefSeq" id="WP_234751384.1">
    <property type="nucleotide sequence ID" value="NZ_BAAAWN010000001.1"/>
</dbReference>
<feature type="domain" description="HEPN AbiU2-like" evidence="1">
    <location>
        <begin position="41"/>
        <end position="222"/>
    </location>
</feature>
<dbReference type="Proteomes" id="UP001589702">
    <property type="component" value="Unassembled WGS sequence"/>
</dbReference>
<evidence type="ECO:0000313" key="3">
    <source>
        <dbReference type="Proteomes" id="UP001589702"/>
    </source>
</evidence>